<dbReference type="Pfam" id="PF10545">
    <property type="entry name" value="MADF_DNA_bdg"/>
    <property type="match status" value="1"/>
</dbReference>
<comment type="caution">
    <text evidence="2">The sequence shown here is derived from an EMBL/GenBank/DDBJ whole genome shotgun (WGS) entry which is preliminary data.</text>
</comment>
<evidence type="ECO:0000313" key="2">
    <source>
        <dbReference type="EMBL" id="KAG7304852.1"/>
    </source>
</evidence>
<evidence type="ECO:0000313" key="3">
    <source>
        <dbReference type="Proteomes" id="UP000823941"/>
    </source>
</evidence>
<accession>A0ABQ7QI05</accession>
<sequence length="274" mass="31687">MNTCFPFPLAPARPSRLYSVCFVRVRTCQTPAHGGRITMANNITPEVLIPLVEQRAVLWDKTLDIYKDKGLKLAAWREICCVFEPNFDKLEEKERKDFGKFLKLFIYYDTCAVMFCQGTEPIHLYIVELVGTLYINSSANVKLEKPGTGPTFPIEKGVMQSDPRCTRFTIFLKEVFKKLTQSWEDKDIYQIIFQKSLIIIKSPHGKFLLNRDHILMISDICSQRYVLYLSAVLAETLHVSNYLPPEELTSALNWGDRLLRGHNSDRYYLGFNIK</sequence>
<organism evidence="2 3">
    <name type="scientific">Plutella xylostella</name>
    <name type="common">Diamondback moth</name>
    <name type="synonym">Plutella maculipennis</name>
    <dbReference type="NCBI Taxonomy" id="51655"/>
    <lineage>
        <taxon>Eukaryota</taxon>
        <taxon>Metazoa</taxon>
        <taxon>Ecdysozoa</taxon>
        <taxon>Arthropoda</taxon>
        <taxon>Hexapoda</taxon>
        <taxon>Insecta</taxon>
        <taxon>Pterygota</taxon>
        <taxon>Neoptera</taxon>
        <taxon>Endopterygota</taxon>
        <taxon>Lepidoptera</taxon>
        <taxon>Glossata</taxon>
        <taxon>Ditrysia</taxon>
        <taxon>Yponomeutoidea</taxon>
        <taxon>Plutellidae</taxon>
        <taxon>Plutella</taxon>
    </lineage>
</organism>
<reference evidence="2 3" key="1">
    <citation type="submission" date="2021-06" db="EMBL/GenBank/DDBJ databases">
        <title>A haploid diamondback moth (Plutella xylostella L.) genome assembly resolves 31 chromosomes and identifies a diamide resistance mutation.</title>
        <authorList>
            <person name="Ward C.M."/>
            <person name="Perry K.D."/>
            <person name="Baker G."/>
            <person name="Powis K."/>
            <person name="Heckel D.G."/>
            <person name="Baxter S.W."/>
        </authorList>
    </citation>
    <scope>NUCLEOTIDE SEQUENCE [LARGE SCALE GENOMIC DNA]</scope>
    <source>
        <strain evidence="2 3">LV</strain>
        <tissue evidence="2">Single pupa</tissue>
    </source>
</reference>
<name>A0ABQ7QI05_PLUXY</name>
<dbReference type="Proteomes" id="UP000823941">
    <property type="component" value="Chromosome 14"/>
</dbReference>
<protein>
    <recommendedName>
        <fullName evidence="1">MADF domain-containing protein</fullName>
    </recommendedName>
</protein>
<keyword evidence="3" id="KW-1185">Reference proteome</keyword>
<proteinExistence type="predicted"/>
<dbReference type="EMBL" id="JAHIBW010000014">
    <property type="protein sequence ID" value="KAG7304852.1"/>
    <property type="molecule type" value="Genomic_DNA"/>
</dbReference>
<feature type="domain" description="MADF" evidence="1">
    <location>
        <begin position="48"/>
        <end position="88"/>
    </location>
</feature>
<evidence type="ECO:0000259" key="1">
    <source>
        <dbReference type="Pfam" id="PF10545"/>
    </source>
</evidence>
<dbReference type="InterPro" id="IPR006578">
    <property type="entry name" value="MADF-dom"/>
</dbReference>
<gene>
    <name evidence="2" type="ORF">JYU34_010243</name>
</gene>